<dbReference type="CDD" id="cd04793">
    <property type="entry name" value="LanC"/>
    <property type="match status" value="1"/>
</dbReference>
<proteinExistence type="predicted"/>
<feature type="binding site" evidence="1">
    <location>
        <position position="323"/>
    </location>
    <ligand>
        <name>Zn(2+)</name>
        <dbReference type="ChEBI" id="CHEBI:29105"/>
    </ligand>
</feature>
<protein>
    <submittedName>
        <fullName evidence="2">Lantibiotic biosynthesis protein</fullName>
    </submittedName>
</protein>
<dbReference type="GO" id="GO:0046872">
    <property type="term" value="F:metal ion binding"/>
    <property type="evidence" value="ECO:0007669"/>
    <property type="project" value="UniProtKB-KW"/>
</dbReference>
<dbReference type="AlphaFoldDB" id="A0A5S3V9J5"/>
<dbReference type="EMBL" id="PNBX01000032">
    <property type="protein sequence ID" value="TMO68575.1"/>
    <property type="molecule type" value="Genomic_DNA"/>
</dbReference>
<feature type="binding site" evidence="1">
    <location>
        <position position="273"/>
    </location>
    <ligand>
        <name>Zn(2+)</name>
        <dbReference type="ChEBI" id="CHEBI:29105"/>
    </ligand>
</feature>
<evidence type="ECO:0000256" key="1">
    <source>
        <dbReference type="PIRSR" id="PIRSR607822-1"/>
    </source>
</evidence>
<dbReference type="RefSeq" id="WP_138591544.1">
    <property type="nucleotide sequence ID" value="NZ_PNBX01000032.1"/>
</dbReference>
<comment type="caution">
    <text evidence="2">The sequence shown here is derived from an EMBL/GenBank/DDBJ whole genome shotgun (WGS) entry which is preliminary data.</text>
</comment>
<feature type="binding site" evidence="1">
    <location>
        <position position="322"/>
    </location>
    <ligand>
        <name>Zn(2+)</name>
        <dbReference type="ChEBI" id="CHEBI:29105"/>
    </ligand>
</feature>
<evidence type="ECO:0000313" key="2">
    <source>
        <dbReference type="EMBL" id="TMO68575.1"/>
    </source>
</evidence>
<dbReference type="Gene3D" id="1.50.10.20">
    <property type="match status" value="1"/>
</dbReference>
<keyword evidence="1" id="KW-0862">Zinc</keyword>
<sequence length="411" mass="45450">MVSKLSVSEIKIKKIKEIIRELTNKVATNCEQEQSNGLLSGLAGQLLFLYNAHRFDSSFVNEDMFVEHLDHLQQGLPDQSFELSNGLAGQAWVLEYFNQANAEDYEYDLLDDIDSLFVQALGSLPWDGEIEMVLGLAGYSPYASRRAKFSDQEKLYEVIVGGFERNATELDNGQITWSQPLDSVYRLDKGDDRDNPQESTGAEYNLGLAHGVPGILAALLHAVNVPALRERATKLLVGGCDWLLGQQNKSIEPHSACFGCSVDGVKESRLGWCYGDLTIALTLARVGKAIDRPSYVDKALKIALHTTTRDDKSGHIIDAGLCHGSVGLVTIYQILNNIMPHPALEKATHTWLDYSLAKYDEKGMASFYSYNGLSKSHNEDFSFLMGYAGIGLAYIGFLDDDVSWTDCLLLS</sequence>
<dbReference type="InterPro" id="IPR033889">
    <property type="entry name" value="LanC"/>
</dbReference>
<dbReference type="SMART" id="SM01260">
    <property type="entry name" value="LANC_like"/>
    <property type="match status" value="1"/>
</dbReference>
<organism evidence="2 3">
    <name type="scientific">Pseudoalteromonas aurantia</name>
    <dbReference type="NCBI Taxonomy" id="43654"/>
    <lineage>
        <taxon>Bacteria</taxon>
        <taxon>Pseudomonadati</taxon>
        <taxon>Pseudomonadota</taxon>
        <taxon>Gammaproteobacteria</taxon>
        <taxon>Alteromonadales</taxon>
        <taxon>Pseudoalteromonadaceae</taxon>
        <taxon>Pseudoalteromonas</taxon>
    </lineage>
</organism>
<gene>
    <name evidence="2" type="ORF">CWC19_08845</name>
</gene>
<evidence type="ECO:0000313" key="3">
    <source>
        <dbReference type="Proteomes" id="UP000307217"/>
    </source>
</evidence>
<name>A0A5S3V9J5_9GAMM</name>
<dbReference type="PRINTS" id="PR01955">
    <property type="entry name" value="LANCFRANKIA"/>
</dbReference>
<accession>A0A5S3V9J5</accession>
<reference evidence="3" key="2">
    <citation type="submission" date="2019-06" db="EMBL/GenBank/DDBJ databases">
        <title>Co-occurence of chitin degradation, pigmentation and bioactivity in marine Pseudoalteromonas.</title>
        <authorList>
            <person name="Sonnenschein E.C."/>
            <person name="Bech P.K."/>
        </authorList>
    </citation>
    <scope>NUCLEOTIDE SEQUENCE [LARGE SCALE GENOMIC DNA]</scope>
    <source>
        <strain evidence="3">S3790</strain>
    </source>
</reference>
<dbReference type="Proteomes" id="UP000307217">
    <property type="component" value="Unassembled WGS sequence"/>
</dbReference>
<dbReference type="PRINTS" id="PR01950">
    <property type="entry name" value="LANCSUPER"/>
</dbReference>
<dbReference type="GO" id="GO:0031179">
    <property type="term" value="P:peptide modification"/>
    <property type="evidence" value="ECO:0007669"/>
    <property type="project" value="InterPro"/>
</dbReference>
<dbReference type="Pfam" id="PF05147">
    <property type="entry name" value="LANC_like"/>
    <property type="match status" value="1"/>
</dbReference>
<reference evidence="2 3" key="1">
    <citation type="submission" date="2018-01" db="EMBL/GenBank/DDBJ databases">
        <authorList>
            <person name="Paulsen S."/>
            <person name="Gram L.K."/>
        </authorList>
    </citation>
    <scope>NUCLEOTIDE SEQUENCE [LARGE SCALE GENOMIC DNA]</scope>
    <source>
        <strain evidence="2 3">S3790</strain>
    </source>
</reference>
<dbReference type="OrthoDB" id="6313827at2"/>
<keyword evidence="1" id="KW-0479">Metal-binding</keyword>
<dbReference type="InterPro" id="IPR007822">
    <property type="entry name" value="LANC-like"/>
</dbReference>
<dbReference type="SUPFAM" id="SSF158745">
    <property type="entry name" value="LanC-like"/>
    <property type="match status" value="1"/>
</dbReference>